<name>A0AAW2HBS9_9NEOP</name>
<reference evidence="8" key="1">
    <citation type="journal article" date="2024" name="Gigascience">
        <title>Chromosome-level genome of the poultry shaft louse Menopon gallinae provides insight into the host-switching and adaptive evolution of parasitic lice.</title>
        <authorList>
            <person name="Xu Y."/>
            <person name="Ma L."/>
            <person name="Liu S."/>
            <person name="Liang Y."/>
            <person name="Liu Q."/>
            <person name="He Z."/>
            <person name="Tian L."/>
            <person name="Duan Y."/>
            <person name="Cai W."/>
            <person name="Li H."/>
            <person name="Song F."/>
        </authorList>
    </citation>
    <scope>NUCLEOTIDE SEQUENCE</scope>
    <source>
        <strain evidence="8">Cailab_2023a</strain>
    </source>
</reference>
<feature type="domain" description="Cytosolic fatty-acid binding proteins" evidence="7">
    <location>
        <begin position="9"/>
        <end position="26"/>
    </location>
</feature>
<dbReference type="PROSITE" id="PS00214">
    <property type="entry name" value="FABP"/>
    <property type="match status" value="1"/>
</dbReference>
<dbReference type="PANTHER" id="PTHR11955">
    <property type="entry name" value="FATTY ACID BINDING PROTEIN"/>
    <property type="match status" value="1"/>
</dbReference>
<evidence type="ECO:0000256" key="4">
    <source>
        <dbReference type="ARBA" id="ARBA00072951"/>
    </source>
</evidence>
<dbReference type="FunFam" id="2.40.128.20:FF:000001">
    <property type="entry name" value="Fatty acid-binding protein, adipocyte"/>
    <property type="match status" value="1"/>
</dbReference>
<comment type="caution">
    <text evidence="8">The sequence shown here is derived from an EMBL/GenBank/DDBJ whole genome shotgun (WGS) entry which is preliminary data.</text>
</comment>
<dbReference type="InterPro" id="IPR031259">
    <property type="entry name" value="ILBP"/>
</dbReference>
<dbReference type="InterPro" id="IPR000463">
    <property type="entry name" value="Fatty_acid-bd"/>
</dbReference>
<proteinExistence type="inferred from homology"/>
<dbReference type="AlphaFoldDB" id="A0AAW2HBS9"/>
<organism evidence="8">
    <name type="scientific">Menopon gallinae</name>
    <name type="common">poultry shaft louse</name>
    <dbReference type="NCBI Taxonomy" id="328185"/>
    <lineage>
        <taxon>Eukaryota</taxon>
        <taxon>Metazoa</taxon>
        <taxon>Ecdysozoa</taxon>
        <taxon>Arthropoda</taxon>
        <taxon>Hexapoda</taxon>
        <taxon>Insecta</taxon>
        <taxon>Pterygota</taxon>
        <taxon>Neoptera</taxon>
        <taxon>Paraneoptera</taxon>
        <taxon>Psocodea</taxon>
        <taxon>Troctomorpha</taxon>
        <taxon>Phthiraptera</taxon>
        <taxon>Amblycera</taxon>
        <taxon>Menoponidae</taxon>
        <taxon>Menopon</taxon>
    </lineage>
</organism>
<comment type="similarity">
    <text evidence="1 6">Belongs to the calycin superfamily. Fatty-acid binding protein (FABP) family.</text>
</comment>
<dbReference type="Pfam" id="PF00061">
    <property type="entry name" value="Lipocalin"/>
    <property type="match status" value="1"/>
</dbReference>
<dbReference type="SUPFAM" id="SSF50814">
    <property type="entry name" value="Lipocalins"/>
    <property type="match status" value="1"/>
</dbReference>
<accession>A0AAW2HBS9</accession>
<dbReference type="Gene3D" id="2.40.128.20">
    <property type="match status" value="1"/>
</dbReference>
<evidence type="ECO:0000256" key="2">
    <source>
        <dbReference type="ARBA" id="ARBA00023121"/>
    </source>
</evidence>
<dbReference type="InterPro" id="IPR000566">
    <property type="entry name" value="Lipocln_cytosolic_FA-bd_dom"/>
</dbReference>
<sequence>MSINKFLGAAYKLSTSENFDEYMKAIGVGAIMRKMGNVVTPTVTLTEKDGLYTFTTSSTFKTTVIVFKPDEEFEEETADGRKVKSVVHFEGPVMTHIQRGEKTTTITREFSDELLKVVMVVGDVKCTRVYEKIK</sequence>
<gene>
    <name evidence="8" type="ORF">PYX00_009403</name>
</gene>
<keyword evidence="6" id="KW-0813">Transport</keyword>
<keyword evidence="2" id="KW-0446">Lipid-binding</keyword>
<evidence type="ECO:0000259" key="7">
    <source>
        <dbReference type="PROSITE" id="PS00214"/>
    </source>
</evidence>
<evidence type="ECO:0000256" key="6">
    <source>
        <dbReference type="RuleBase" id="RU003696"/>
    </source>
</evidence>
<evidence type="ECO:0000256" key="5">
    <source>
        <dbReference type="ARBA" id="ARBA00081149"/>
    </source>
</evidence>
<dbReference type="GO" id="GO:0005504">
    <property type="term" value="F:fatty acid binding"/>
    <property type="evidence" value="ECO:0007669"/>
    <property type="project" value="UniProtKB-ARBA"/>
</dbReference>
<dbReference type="InterPro" id="IPR012674">
    <property type="entry name" value="Calycin"/>
</dbReference>
<evidence type="ECO:0000256" key="1">
    <source>
        <dbReference type="ARBA" id="ARBA00008390"/>
    </source>
</evidence>
<dbReference type="EMBL" id="JARGDH010000005">
    <property type="protein sequence ID" value="KAL0267018.1"/>
    <property type="molecule type" value="Genomic_DNA"/>
</dbReference>
<evidence type="ECO:0000256" key="3">
    <source>
        <dbReference type="ARBA" id="ARBA00057009"/>
    </source>
</evidence>
<comment type="function">
    <text evidence="3">Binds fatty acids in a 1:1 molar ratio.</text>
</comment>
<protein>
    <recommendedName>
        <fullName evidence="4">Fatty acid-binding protein, muscle</fullName>
    </recommendedName>
    <alternativeName>
        <fullName evidence="5">M-FABP</fullName>
    </alternativeName>
</protein>
<dbReference type="PRINTS" id="PR00178">
    <property type="entry name" value="FATTYACIDBP"/>
</dbReference>
<evidence type="ECO:0000313" key="8">
    <source>
        <dbReference type="EMBL" id="KAL0267018.1"/>
    </source>
</evidence>